<gene>
    <name evidence="1" type="ORF">BDV27DRAFT_121087</name>
</gene>
<accession>A0A5N7AHS5</accession>
<organism evidence="1 2">
    <name type="scientific">Aspergillus caelatus</name>
    <dbReference type="NCBI Taxonomy" id="61420"/>
    <lineage>
        <taxon>Eukaryota</taxon>
        <taxon>Fungi</taxon>
        <taxon>Dikarya</taxon>
        <taxon>Ascomycota</taxon>
        <taxon>Pezizomycotina</taxon>
        <taxon>Eurotiomycetes</taxon>
        <taxon>Eurotiomycetidae</taxon>
        <taxon>Eurotiales</taxon>
        <taxon>Aspergillaceae</taxon>
        <taxon>Aspergillus</taxon>
        <taxon>Aspergillus subgen. Circumdati</taxon>
    </lineage>
</organism>
<reference evidence="1 2" key="1">
    <citation type="submission" date="2019-04" db="EMBL/GenBank/DDBJ databases">
        <title>Friends and foes A comparative genomics studyof 23 Aspergillus species from section Flavi.</title>
        <authorList>
            <consortium name="DOE Joint Genome Institute"/>
            <person name="Kjaerbolling I."/>
            <person name="Vesth T."/>
            <person name="Frisvad J.C."/>
            <person name="Nybo J.L."/>
            <person name="Theobald S."/>
            <person name="Kildgaard S."/>
            <person name="Isbrandt T."/>
            <person name="Kuo A."/>
            <person name="Sato A."/>
            <person name="Lyhne E.K."/>
            <person name="Kogle M.E."/>
            <person name="Wiebenga A."/>
            <person name="Kun R.S."/>
            <person name="Lubbers R.J."/>
            <person name="Makela M.R."/>
            <person name="Barry K."/>
            <person name="Chovatia M."/>
            <person name="Clum A."/>
            <person name="Daum C."/>
            <person name="Haridas S."/>
            <person name="He G."/>
            <person name="LaButti K."/>
            <person name="Lipzen A."/>
            <person name="Mondo S."/>
            <person name="Riley R."/>
            <person name="Salamov A."/>
            <person name="Simmons B.A."/>
            <person name="Magnuson J.K."/>
            <person name="Henrissat B."/>
            <person name="Mortensen U.H."/>
            <person name="Larsen T.O."/>
            <person name="Devries R.P."/>
            <person name="Grigoriev I.V."/>
            <person name="Machida M."/>
            <person name="Baker S.E."/>
            <person name="Andersen M.R."/>
        </authorList>
    </citation>
    <scope>NUCLEOTIDE SEQUENCE [LARGE SCALE GENOMIC DNA]</scope>
    <source>
        <strain evidence="1 2">CBS 763.97</strain>
    </source>
</reference>
<dbReference type="AlphaFoldDB" id="A0A5N7AHS5"/>
<dbReference type="GeneID" id="43649722"/>
<name>A0A5N7AHS5_9EURO</name>
<dbReference type="RefSeq" id="XP_031932386.1">
    <property type="nucleotide sequence ID" value="XM_032065276.1"/>
</dbReference>
<dbReference type="Proteomes" id="UP000326268">
    <property type="component" value="Unassembled WGS sequence"/>
</dbReference>
<proteinExistence type="predicted"/>
<dbReference type="EMBL" id="ML737575">
    <property type="protein sequence ID" value="KAE8369305.1"/>
    <property type="molecule type" value="Genomic_DNA"/>
</dbReference>
<keyword evidence="2" id="KW-1185">Reference proteome</keyword>
<sequence>MSSHAVSSRMTQRHSIITGTFMYCYWKYMFVDLVDLPSTTDHQLAWKEKLTLAA</sequence>
<evidence type="ECO:0000313" key="2">
    <source>
        <dbReference type="Proteomes" id="UP000326268"/>
    </source>
</evidence>
<evidence type="ECO:0000313" key="1">
    <source>
        <dbReference type="EMBL" id="KAE8369305.1"/>
    </source>
</evidence>
<protein>
    <submittedName>
        <fullName evidence="1">Uncharacterized protein</fullName>
    </submittedName>
</protein>